<feature type="compositionally biased region" description="Basic residues" evidence="1">
    <location>
        <begin position="75"/>
        <end position="93"/>
    </location>
</feature>
<evidence type="ECO:0000313" key="2">
    <source>
        <dbReference type="EnsemblPlants" id="Zm00001eb100020_P001"/>
    </source>
</evidence>
<dbReference type="Gramene" id="Zm00001eb100020_T004">
    <property type="protein sequence ID" value="Zm00001eb100020_P004"/>
    <property type="gene ID" value="Zm00001eb100020"/>
</dbReference>
<feature type="region of interest" description="Disordered" evidence="1">
    <location>
        <begin position="187"/>
        <end position="219"/>
    </location>
</feature>
<reference evidence="2" key="2">
    <citation type="submission" date="2019-07" db="EMBL/GenBank/DDBJ databases">
        <authorList>
            <person name="Seetharam A."/>
            <person name="Woodhouse M."/>
            <person name="Cannon E."/>
        </authorList>
    </citation>
    <scope>NUCLEOTIDE SEQUENCE [LARGE SCALE GENOMIC DNA]</scope>
    <source>
        <strain evidence="2">cv. B73</strain>
    </source>
</reference>
<keyword evidence="3" id="KW-1185">Reference proteome</keyword>
<feature type="compositionally biased region" description="Basic and acidic residues" evidence="1">
    <location>
        <begin position="49"/>
        <end position="62"/>
    </location>
</feature>
<evidence type="ECO:0000313" key="3">
    <source>
        <dbReference type="Proteomes" id="UP000007305"/>
    </source>
</evidence>
<accession>A0A804MNI5</accession>
<organism evidence="2 3">
    <name type="scientific">Zea mays</name>
    <name type="common">Maize</name>
    <dbReference type="NCBI Taxonomy" id="4577"/>
    <lineage>
        <taxon>Eukaryota</taxon>
        <taxon>Viridiplantae</taxon>
        <taxon>Streptophyta</taxon>
        <taxon>Embryophyta</taxon>
        <taxon>Tracheophyta</taxon>
        <taxon>Spermatophyta</taxon>
        <taxon>Magnoliopsida</taxon>
        <taxon>Liliopsida</taxon>
        <taxon>Poales</taxon>
        <taxon>Poaceae</taxon>
        <taxon>PACMAD clade</taxon>
        <taxon>Panicoideae</taxon>
        <taxon>Andropogonodae</taxon>
        <taxon>Andropogoneae</taxon>
        <taxon>Tripsacinae</taxon>
        <taxon>Zea</taxon>
    </lineage>
</organism>
<dbReference type="EnsemblPlants" id="Zm00001eb100020_T001">
    <property type="protein sequence ID" value="Zm00001eb100020_P001"/>
    <property type="gene ID" value="Zm00001eb100020"/>
</dbReference>
<dbReference type="AlphaFoldDB" id="A0A804MNI5"/>
<sequence>MAPQISRLDHLPTPQNFDYKTALLPWSSKKKGTKERDLDPHTSRLSSSRPKDNENIKQENQRKQSKSIALEAKRAPRRRRPATSHVRRTRTHRCIYGAPEPAVGRHGGRAAPGLRPRQAPQVRLLLPLVVVVGGGGGGGGGGLRAASGRRDAELDHAAAAGGAVRRHVAPQRVQLRAVVPVARKRRSGFALRRSCSDDAQGRGLDEEAARESQDGRRRR</sequence>
<dbReference type="Proteomes" id="UP000007305">
    <property type="component" value="Chromosome 2"/>
</dbReference>
<feature type="compositionally biased region" description="Basic and acidic residues" evidence="1">
    <location>
        <begin position="194"/>
        <end position="219"/>
    </location>
</feature>
<dbReference type="Gramene" id="Zm00001eb100020_T001">
    <property type="protein sequence ID" value="Zm00001eb100020_P001"/>
    <property type="gene ID" value="Zm00001eb100020"/>
</dbReference>
<protein>
    <submittedName>
        <fullName evidence="2">Uncharacterized protein</fullName>
    </submittedName>
</protein>
<dbReference type="EnsemblPlants" id="Zm00001eb100020_T004">
    <property type="protein sequence ID" value="Zm00001eb100020_P004"/>
    <property type="gene ID" value="Zm00001eb100020"/>
</dbReference>
<proteinExistence type="predicted"/>
<feature type="region of interest" description="Disordered" evidence="1">
    <location>
        <begin position="1"/>
        <end position="93"/>
    </location>
</feature>
<reference evidence="3" key="1">
    <citation type="submission" date="2015-12" db="EMBL/GenBank/DDBJ databases">
        <title>Update maize B73 reference genome by single molecule sequencing technologies.</title>
        <authorList>
            <consortium name="Maize Genome Sequencing Project"/>
            <person name="Ware D."/>
        </authorList>
    </citation>
    <scope>NUCLEOTIDE SEQUENCE [LARGE SCALE GENOMIC DNA]</scope>
    <source>
        <strain evidence="3">cv. B73</strain>
    </source>
</reference>
<gene>
    <name evidence="2" type="primary">LOC103647455</name>
</gene>
<name>A0A804MNI5_MAIZE</name>
<reference evidence="2" key="3">
    <citation type="submission" date="2021-05" db="UniProtKB">
        <authorList>
            <consortium name="EnsemblPlants"/>
        </authorList>
    </citation>
    <scope>IDENTIFICATION</scope>
    <source>
        <strain evidence="2">cv. B73</strain>
    </source>
</reference>
<evidence type="ECO:0000256" key="1">
    <source>
        <dbReference type="SAM" id="MobiDB-lite"/>
    </source>
</evidence>